<gene>
    <name evidence="1" type="ORF">UFOVP325_127</name>
    <name evidence="2" type="ORF">UFOVP430_122</name>
</gene>
<evidence type="ECO:0000313" key="2">
    <source>
        <dbReference type="EMBL" id="CAB4148145.1"/>
    </source>
</evidence>
<reference evidence="2" key="1">
    <citation type="submission" date="2020-04" db="EMBL/GenBank/DDBJ databases">
        <authorList>
            <person name="Chiriac C."/>
            <person name="Salcher M."/>
            <person name="Ghai R."/>
            <person name="Kavagutti S V."/>
        </authorList>
    </citation>
    <scope>NUCLEOTIDE SEQUENCE</scope>
</reference>
<sequence>MATCEVCTTEENIVHSGIDALLLGIDGAETEKICYDCANKQKEELNG</sequence>
<name>A0A6J5MM53_9CAUD</name>
<protein>
    <submittedName>
        <fullName evidence="2">Uncharacterized protein</fullName>
    </submittedName>
</protein>
<accession>A0A6J5MM53</accession>
<dbReference type="EMBL" id="LR796338">
    <property type="protein sequence ID" value="CAB4137886.1"/>
    <property type="molecule type" value="Genomic_DNA"/>
</dbReference>
<proteinExistence type="predicted"/>
<evidence type="ECO:0000313" key="1">
    <source>
        <dbReference type="EMBL" id="CAB4137886.1"/>
    </source>
</evidence>
<organism evidence="2">
    <name type="scientific">uncultured Caudovirales phage</name>
    <dbReference type="NCBI Taxonomy" id="2100421"/>
    <lineage>
        <taxon>Viruses</taxon>
        <taxon>Duplodnaviria</taxon>
        <taxon>Heunggongvirae</taxon>
        <taxon>Uroviricota</taxon>
        <taxon>Caudoviricetes</taxon>
        <taxon>Peduoviridae</taxon>
        <taxon>Maltschvirus</taxon>
        <taxon>Maltschvirus maltsch</taxon>
    </lineage>
</organism>
<dbReference type="EMBL" id="LR796481">
    <property type="protein sequence ID" value="CAB4148145.1"/>
    <property type="molecule type" value="Genomic_DNA"/>
</dbReference>